<keyword evidence="5" id="KW-0547">Nucleotide-binding</keyword>
<dbReference type="Pfam" id="PF00005">
    <property type="entry name" value="ABC_tran"/>
    <property type="match status" value="1"/>
</dbReference>
<dbReference type="PANTHER" id="PTHR43394">
    <property type="entry name" value="ATP-DEPENDENT PERMEASE MDL1, MITOCHONDRIAL"/>
    <property type="match status" value="1"/>
</dbReference>
<dbReference type="SMART" id="SM00382">
    <property type="entry name" value="AAA"/>
    <property type="match status" value="1"/>
</dbReference>
<dbReference type="FunFam" id="3.40.50.300:FF:000221">
    <property type="entry name" value="Multidrug ABC transporter ATP-binding protein"/>
    <property type="match status" value="1"/>
</dbReference>
<keyword evidence="8 11" id="KW-1133">Transmembrane helix</keyword>
<evidence type="ECO:0000256" key="5">
    <source>
        <dbReference type="ARBA" id="ARBA00022741"/>
    </source>
</evidence>
<dbReference type="AlphaFoldDB" id="A0A6L9Y438"/>
<feature type="domain" description="ABC transporter" evidence="12">
    <location>
        <begin position="352"/>
        <end position="588"/>
    </location>
</feature>
<evidence type="ECO:0000256" key="3">
    <source>
        <dbReference type="ARBA" id="ARBA00022475"/>
    </source>
</evidence>
<name>A0A6L9Y438_9BURK</name>
<evidence type="ECO:0000256" key="6">
    <source>
        <dbReference type="ARBA" id="ARBA00022840"/>
    </source>
</evidence>
<accession>A0A6L9Y438</accession>
<evidence type="ECO:0000256" key="11">
    <source>
        <dbReference type="SAM" id="Phobius"/>
    </source>
</evidence>
<evidence type="ECO:0000259" key="12">
    <source>
        <dbReference type="PROSITE" id="PS50893"/>
    </source>
</evidence>
<protein>
    <submittedName>
        <fullName evidence="14">Lipid A export permease/ATP-binding protein MsbA</fullName>
    </submittedName>
</protein>
<dbReference type="PROSITE" id="PS50929">
    <property type="entry name" value="ABC_TM1F"/>
    <property type="match status" value="1"/>
</dbReference>
<dbReference type="GO" id="GO:0005524">
    <property type="term" value="F:ATP binding"/>
    <property type="evidence" value="ECO:0007669"/>
    <property type="project" value="UniProtKB-KW"/>
</dbReference>
<dbReference type="EMBL" id="JAAGYR010000002">
    <property type="protein sequence ID" value="NEN74935.1"/>
    <property type="molecule type" value="Genomic_DNA"/>
</dbReference>
<keyword evidence="2" id="KW-0813">Transport</keyword>
<comment type="caution">
    <text evidence="14">The sequence shown here is derived from an EMBL/GenBank/DDBJ whole genome shotgun (WGS) entry which is preliminary data.</text>
</comment>
<feature type="domain" description="ABC transmembrane type-1" evidence="13">
    <location>
        <begin position="37"/>
        <end position="319"/>
    </location>
</feature>
<evidence type="ECO:0000256" key="7">
    <source>
        <dbReference type="ARBA" id="ARBA00022967"/>
    </source>
</evidence>
<dbReference type="SUPFAM" id="SSF90123">
    <property type="entry name" value="ABC transporter transmembrane region"/>
    <property type="match status" value="1"/>
</dbReference>
<dbReference type="GO" id="GO:0005886">
    <property type="term" value="C:plasma membrane"/>
    <property type="evidence" value="ECO:0007669"/>
    <property type="project" value="UniProtKB-SubCell"/>
</dbReference>
<dbReference type="Pfam" id="PF00664">
    <property type="entry name" value="ABC_membrane"/>
    <property type="match status" value="1"/>
</dbReference>
<dbReference type="Gene3D" id="3.40.50.300">
    <property type="entry name" value="P-loop containing nucleotide triphosphate hydrolases"/>
    <property type="match status" value="1"/>
</dbReference>
<dbReference type="InterPro" id="IPR011917">
    <property type="entry name" value="ABC_transpr_lipidA"/>
</dbReference>
<dbReference type="Proteomes" id="UP000477651">
    <property type="component" value="Unassembled WGS sequence"/>
</dbReference>
<dbReference type="InterPro" id="IPR003593">
    <property type="entry name" value="AAA+_ATPase"/>
</dbReference>
<dbReference type="RefSeq" id="WP_163763730.1">
    <property type="nucleotide sequence ID" value="NZ_JAAGYR010000002.1"/>
</dbReference>
<dbReference type="InterPro" id="IPR003439">
    <property type="entry name" value="ABC_transporter-like_ATP-bd"/>
</dbReference>
<evidence type="ECO:0000256" key="10">
    <source>
        <dbReference type="ARBA" id="ARBA00023136"/>
    </source>
</evidence>
<organism evidence="14 15">
    <name type="scientific">Pelistega ratti</name>
    <dbReference type="NCBI Taxonomy" id="2652177"/>
    <lineage>
        <taxon>Bacteria</taxon>
        <taxon>Pseudomonadati</taxon>
        <taxon>Pseudomonadota</taxon>
        <taxon>Betaproteobacteria</taxon>
        <taxon>Burkholderiales</taxon>
        <taxon>Alcaligenaceae</taxon>
        <taxon>Pelistega</taxon>
    </lineage>
</organism>
<evidence type="ECO:0000313" key="14">
    <source>
        <dbReference type="EMBL" id="NEN74935.1"/>
    </source>
</evidence>
<proteinExistence type="predicted"/>
<keyword evidence="6 14" id="KW-0067">ATP-binding</keyword>
<evidence type="ECO:0000256" key="4">
    <source>
        <dbReference type="ARBA" id="ARBA00022692"/>
    </source>
</evidence>
<keyword evidence="4 11" id="KW-0812">Transmembrane</keyword>
<evidence type="ECO:0000256" key="9">
    <source>
        <dbReference type="ARBA" id="ARBA00023055"/>
    </source>
</evidence>
<keyword evidence="10 11" id="KW-0472">Membrane</keyword>
<evidence type="ECO:0000259" key="13">
    <source>
        <dbReference type="PROSITE" id="PS50929"/>
    </source>
</evidence>
<feature type="transmembrane region" description="Helical" evidence="11">
    <location>
        <begin position="72"/>
        <end position="101"/>
    </location>
</feature>
<gene>
    <name evidence="14" type="primary">msbA</name>
    <name evidence="14" type="ORF">F9B74_01140</name>
</gene>
<dbReference type="GO" id="GO:0016887">
    <property type="term" value="F:ATP hydrolysis activity"/>
    <property type="evidence" value="ECO:0007669"/>
    <property type="project" value="InterPro"/>
</dbReference>
<dbReference type="PANTHER" id="PTHR43394:SF1">
    <property type="entry name" value="ATP-BINDING CASSETTE SUB-FAMILY B MEMBER 10, MITOCHONDRIAL"/>
    <property type="match status" value="1"/>
</dbReference>
<keyword evidence="7" id="KW-1278">Translocase</keyword>
<keyword evidence="9" id="KW-0445">Lipid transport</keyword>
<dbReference type="InterPro" id="IPR039421">
    <property type="entry name" value="Type_1_exporter"/>
</dbReference>
<evidence type="ECO:0000256" key="2">
    <source>
        <dbReference type="ARBA" id="ARBA00022448"/>
    </source>
</evidence>
<evidence type="ECO:0000256" key="1">
    <source>
        <dbReference type="ARBA" id="ARBA00004651"/>
    </source>
</evidence>
<dbReference type="InterPro" id="IPR036640">
    <property type="entry name" value="ABC1_TM_sf"/>
</dbReference>
<dbReference type="PROSITE" id="PS00211">
    <property type="entry name" value="ABC_TRANSPORTER_1"/>
    <property type="match status" value="1"/>
</dbReference>
<keyword evidence="15" id="KW-1185">Reference proteome</keyword>
<comment type="subcellular location">
    <subcellularLocation>
        <location evidence="1">Cell membrane</location>
        <topology evidence="1">Multi-pass membrane protein</topology>
    </subcellularLocation>
</comment>
<evidence type="ECO:0000313" key="15">
    <source>
        <dbReference type="Proteomes" id="UP000477651"/>
    </source>
</evidence>
<dbReference type="NCBIfam" id="TIGR02203">
    <property type="entry name" value="MsbA_lipidA"/>
    <property type="match status" value="1"/>
</dbReference>
<dbReference type="InterPro" id="IPR011527">
    <property type="entry name" value="ABC1_TM_dom"/>
</dbReference>
<dbReference type="CDD" id="cd18552">
    <property type="entry name" value="ABC_6TM_MsbA_like"/>
    <property type="match status" value="1"/>
</dbReference>
<keyword evidence="3" id="KW-1003">Cell membrane</keyword>
<reference evidence="14 15" key="1">
    <citation type="submission" date="2020-02" db="EMBL/GenBank/DDBJ databases">
        <title>Pelistega sp. NLN82 were isolated from wild rodents of the Hainan Island.</title>
        <authorList>
            <person name="Niu N."/>
            <person name="Zhou J."/>
        </authorList>
    </citation>
    <scope>NUCLEOTIDE SEQUENCE [LARGE SCALE GENOMIC DNA]</scope>
    <source>
        <strain evidence="14 15">NLN82</strain>
    </source>
</reference>
<evidence type="ECO:0000256" key="8">
    <source>
        <dbReference type="ARBA" id="ARBA00022989"/>
    </source>
</evidence>
<dbReference type="GO" id="GO:0034040">
    <property type="term" value="F:ATPase-coupled lipid transmembrane transporter activity"/>
    <property type="evidence" value="ECO:0007669"/>
    <property type="project" value="InterPro"/>
</dbReference>
<dbReference type="GO" id="GO:0015421">
    <property type="term" value="F:ABC-type oligopeptide transporter activity"/>
    <property type="evidence" value="ECO:0007669"/>
    <property type="project" value="TreeGrafter"/>
</dbReference>
<dbReference type="Gene3D" id="1.20.1560.10">
    <property type="entry name" value="ABC transporter type 1, transmembrane domain"/>
    <property type="match status" value="1"/>
</dbReference>
<dbReference type="SUPFAM" id="SSF52540">
    <property type="entry name" value="P-loop containing nucleoside triphosphate hydrolases"/>
    <property type="match status" value="1"/>
</dbReference>
<feature type="transmembrane region" description="Helical" evidence="11">
    <location>
        <begin position="32"/>
        <end position="52"/>
    </location>
</feature>
<dbReference type="PROSITE" id="PS50893">
    <property type="entry name" value="ABC_TRANSPORTER_2"/>
    <property type="match status" value="1"/>
</dbReference>
<sequence>MSLFKKKEQVNDGTQAVDRTLWIRLYKRVWPYWLYWLGALLLILAASATQPWMAYLMKPLIDQGFLGAEKHYVWMIPIMIIVLMFIRGITSFGGSYIMAWVANKVLLTLRHDMFQSMLQLPDIEYQKGDSGRLLNRFTNDANQVTVYATEVITTLVKEVTTIIGICAMLIYLSWQLTLIILVVFPPSVLVGRYFAKRLRKVGRQNIDTNAVFTKIVKEGIEGQRVIKMNEGYEQETKRFDEVNALLRRHAMRIVSAEAAMSPLTQWVISFSVAAIIAVALYQGEKGLLTVGEFIAFISALGQIFDPVKRLTNIASKAQRMMMATESVFKLIDAPKEASTDQQEAVIKPDSVIIFEQVSFRFEGAEKDTIRNLSLHVKMGETVAFVGRSGSGKTTLVNMLPRFIEPTTGQLLLDGIPFSHYDLKSLRRNFALVGQHVFLFDGTLAENVAYGICHTATREEIMQALDAANLTSFVESLPNGLDTPIGENGAWLSGGQRQRIAIARALLKNAPILILDEATSALDNESEKLVQQSLETLMKGRTTFVIAHRLSTIQNADRILVLEEGKIVEDGTHEQLIQHDGLYASLSQLAQKNN</sequence>
<dbReference type="InterPro" id="IPR027417">
    <property type="entry name" value="P-loop_NTPase"/>
</dbReference>
<dbReference type="InterPro" id="IPR017871">
    <property type="entry name" value="ABC_transporter-like_CS"/>
</dbReference>